<dbReference type="InterPro" id="IPR000719">
    <property type="entry name" value="Prot_kinase_dom"/>
</dbReference>
<dbReference type="InterPro" id="IPR011009">
    <property type="entry name" value="Kinase-like_dom_sf"/>
</dbReference>
<dbReference type="WBParaSite" id="SRDH1_18790.1">
    <property type="protein sequence ID" value="SRDH1_18790.1"/>
    <property type="gene ID" value="SRDH1_18790"/>
</dbReference>
<comment type="similarity">
    <text evidence="1">Belongs to the protein kinase superfamily.</text>
</comment>
<feature type="compositionally biased region" description="Basic residues" evidence="3">
    <location>
        <begin position="1304"/>
        <end position="1313"/>
    </location>
</feature>
<dbReference type="Proteomes" id="UP000050792">
    <property type="component" value="Unassembled WGS sequence"/>
</dbReference>
<dbReference type="GO" id="GO:0004672">
    <property type="term" value="F:protein kinase activity"/>
    <property type="evidence" value="ECO:0007669"/>
    <property type="project" value="InterPro"/>
</dbReference>
<name>A0AA85EQL8_9TREM</name>
<evidence type="ECO:0000256" key="2">
    <source>
        <dbReference type="SAM" id="Coils"/>
    </source>
</evidence>
<dbReference type="InterPro" id="IPR011989">
    <property type="entry name" value="ARM-like"/>
</dbReference>
<evidence type="ECO:0000256" key="3">
    <source>
        <dbReference type="SAM" id="MobiDB-lite"/>
    </source>
</evidence>
<sequence>MGNNISDPSTHLVKSGCLRGGFSIYKNDSYEVSFHHTVQPTYNKFRIIKYLKTQTTTHKNDDSNSDVSKYANLLACDDLLSLSIPVRLRHPSILRVHKACSDALDSLCLVVENSVPFSAFVTNPTMDDLLAGSYSLLSALNFLHNTLGVSHNNMGTTSIFIDSNMCWKLCGFEFALEFKNMSADHIRRIEVLKGQKDAKALNFDPAYAFCYDIYCFSRMICSITDIGVEGPLYHLAQVLINSCMHSLPKARIPSDHLLAHPSFKGPYISTLDFLDTYVSRSDKEKEVFFRSFTEKVFNRISEELFCRNILPKMFENTIFLDYPTQTLLAQIFHACEENHQESPKPKLIISLQNFQKFVNPLIVQKFMVNERHTRILLLQHFTGYLKVLTDSDLLNVILPQICRGVFDSHNTLSVLSLQALGYLANRLNSTIVLNHLRLIEENLCKSGSLSNNSNHSTSTEGNNKLVTYVWPRNNLFYEAAPKINRNNREIPLCEKKQNHVLNESSRSLAQLAVFSPNYDPSMNSCLLNCTDDLSTDSRLSNNDVLKLSNTITEASTIASTLTTATVTAINNNIDNGNNCSQLDGAEKFQYNTENTFDQNTKFSSLVDKPVVHYSTSLSRTLVADGKSLAYNKSNSNCLNNPVKISNDEHEIDALLSLMEPKIVQKSIPFSPLRYTVFPDETEINRLSGLSLEESADLGTDSNGWEDPPKENKSSGSRSQRKSSQKLSSSSRKSNNQLILNNDLLQSIDELDDVTIQSFGRDYYLFLIKQLEMQVNAYENYIKELSMQNEKIMTKYHTSDFECQDHFRTLNQKYHERINEAADLTERIQAMQRVFRTNLDKWRARENELEMLKKSTEERMMAENLAIANELASLEEFRLNREALWIHYHNLESTLDQIKNEHKLAMENLSESDVAYRGRLKKVTKLKINEVASEFRSVSFQRTEPTIKRMLAENVSIEDQLVKLSVAIAEISRENVDLLTEFYHLTDEQSKLEKEQILLSTRSSAILKVSHLLSILQVKLDEKIKETNEKNEIYSNLNNKCNELEHEKQLLNRKVEGLICKKDNLLNNLKKINKESVDCSDSIHHLTDCISYAAEYIQTILSTNPNQTLNETFQSNKDTIDQLKSEDTKEILFKLYNKLNSIDCIIDKYDTIQLDGTDNQNEIDNALIENSHIDNLSDISEPNYELDIDDTMSISEPEDIGQNNRKLITCSKSDDMNKLENMERLDKIWSQINTSYLKSYDPTSNEWKEILNILAKNQINWSENLKNKSSDLHDGYLKPGDLKFIPPPSTKILTKKEYMSSLRRRESRSKSRSRKLTDNVSDNINERSKSVGVQTRSSSCVSLSKSKQLRFEE</sequence>
<evidence type="ECO:0000313" key="6">
    <source>
        <dbReference type="WBParaSite" id="SRDH1_18790.1"/>
    </source>
</evidence>
<feature type="domain" description="Protein kinase" evidence="4">
    <location>
        <begin position="25"/>
        <end position="263"/>
    </location>
</feature>
<dbReference type="Gene3D" id="1.25.10.10">
    <property type="entry name" value="Leucine-rich Repeat Variant"/>
    <property type="match status" value="1"/>
</dbReference>
<feature type="compositionally biased region" description="Low complexity" evidence="3">
    <location>
        <begin position="724"/>
        <end position="733"/>
    </location>
</feature>
<feature type="region of interest" description="Disordered" evidence="3">
    <location>
        <begin position="1297"/>
        <end position="1336"/>
    </location>
</feature>
<evidence type="ECO:0000259" key="4">
    <source>
        <dbReference type="SMART" id="SM00220"/>
    </source>
</evidence>
<dbReference type="SMART" id="SM00220">
    <property type="entry name" value="S_TKc"/>
    <property type="match status" value="1"/>
</dbReference>
<keyword evidence="5" id="KW-1185">Reference proteome</keyword>
<evidence type="ECO:0000256" key="1">
    <source>
        <dbReference type="ARBA" id="ARBA00038349"/>
    </source>
</evidence>
<dbReference type="InterPro" id="IPR051177">
    <property type="entry name" value="CIK-Related_Protein"/>
</dbReference>
<reference evidence="6" key="2">
    <citation type="submission" date="2023-11" db="UniProtKB">
        <authorList>
            <consortium name="WormBaseParasite"/>
        </authorList>
    </citation>
    <scope>IDENTIFICATION</scope>
</reference>
<feature type="coiled-coil region" evidence="2">
    <location>
        <begin position="1026"/>
        <end position="1074"/>
    </location>
</feature>
<protein>
    <recommendedName>
        <fullName evidence="4">Protein kinase domain-containing protein</fullName>
    </recommendedName>
</protein>
<reference evidence="5" key="1">
    <citation type="submission" date="2022-06" db="EMBL/GenBank/DDBJ databases">
        <authorList>
            <person name="Berger JAMES D."/>
            <person name="Berger JAMES D."/>
        </authorList>
    </citation>
    <scope>NUCLEOTIDE SEQUENCE [LARGE SCALE GENOMIC DNA]</scope>
</reference>
<dbReference type="GO" id="GO:0005524">
    <property type="term" value="F:ATP binding"/>
    <property type="evidence" value="ECO:0007669"/>
    <property type="project" value="InterPro"/>
</dbReference>
<dbReference type="PANTHER" id="PTHR12984">
    <property type="entry name" value="SCY1-RELATED S/T PROTEIN KINASE-LIKE"/>
    <property type="match status" value="1"/>
</dbReference>
<organism evidence="5 6">
    <name type="scientific">Schistosoma rodhaini</name>
    <dbReference type="NCBI Taxonomy" id="6188"/>
    <lineage>
        <taxon>Eukaryota</taxon>
        <taxon>Metazoa</taxon>
        <taxon>Spiralia</taxon>
        <taxon>Lophotrochozoa</taxon>
        <taxon>Platyhelminthes</taxon>
        <taxon>Trematoda</taxon>
        <taxon>Digenea</taxon>
        <taxon>Strigeidida</taxon>
        <taxon>Schistosomatoidea</taxon>
        <taxon>Schistosomatidae</taxon>
        <taxon>Schistosoma</taxon>
    </lineage>
</organism>
<dbReference type="Gene3D" id="1.10.510.10">
    <property type="entry name" value="Transferase(Phosphotransferase) domain 1"/>
    <property type="match status" value="1"/>
</dbReference>
<feature type="region of interest" description="Disordered" evidence="3">
    <location>
        <begin position="694"/>
        <end position="733"/>
    </location>
</feature>
<dbReference type="PANTHER" id="PTHR12984:SF15">
    <property type="entry name" value="PROTEIN-ASSOCIATING WITH THE CARBOXYL-TERMINAL DOMAIN OF EZRIN"/>
    <property type="match status" value="1"/>
</dbReference>
<keyword evidence="2" id="KW-0175">Coiled coil</keyword>
<evidence type="ECO:0000313" key="5">
    <source>
        <dbReference type="Proteomes" id="UP000050792"/>
    </source>
</evidence>
<proteinExistence type="inferred from homology"/>
<accession>A0AA85EQL8</accession>
<dbReference type="SUPFAM" id="SSF56112">
    <property type="entry name" value="Protein kinase-like (PK-like)"/>
    <property type="match status" value="1"/>
</dbReference>